<dbReference type="PANTHER" id="PTHR21340">
    <property type="entry name" value="DIADENOSINE 5,5-P1,P4-TETRAPHOSPHATE PYROPHOSPHOHYDROLASE MUTT"/>
    <property type="match status" value="1"/>
</dbReference>
<accession>A0A140STA1</accession>
<name>A0A140STA1_PROSM</name>
<feature type="binding site" evidence="3">
    <location>
        <position position="69"/>
    </location>
    <ligand>
        <name>Mg(2+)</name>
        <dbReference type="ChEBI" id="CHEBI:18420"/>
    </ligand>
</feature>
<evidence type="ECO:0000259" key="4">
    <source>
        <dbReference type="PROSITE" id="PS51462"/>
    </source>
</evidence>
<dbReference type="GO" id="GO:0046872">
    <property type="term" value="F:metal ion binding"/>
    <property type="evidence" value="ECO:0007669"/>
    <property type="project" value="UniProtKB-KW"/>
</dbReference>
<dbReference type="GO" id="GO:0019177">
    <property type="term" value="F:dihydroneopterin triphosphate pyrophosphohydrolase activity"/>
    <property type="evidence" value="ECO:0007669"/>
    <property type="project" value="InterPro"/>
</dbReference>
<dbReference type="GO" id="GO:0006754">
    <property type="term" value="P:ATP biosynthetic process"/>
    <property type="evidence" value="ECO:0007669"/>
    <property type="project" value="TreeGrafter"/>
</dbReference>
<dbReference type="InterPro" id="IPR003564">
    <property type="entry name" value="DHNTPase"/>
</dbReference>
<dbReference type="EMBL" id="CP003488">
    <property type="protein sequence ID" value="AFH95833.1"/>
    <property type="molecule type" value="Genomic_DNA"/>
</dbReference>
<dbReference type="PRINTS" id="PR01404">
    <property type="entry name" value="NPPPHYDRLASE"/>
</dbReference>
<dbReference type="CDD" id="cd04664">
    <property type="entry name" value="NUDIX_DHNTPase_like"/>
    <property type="match status" value="1"/>
</dbReference>
<feature type="binding site" evidence="2">
    <location>
        <begin position="88"/>
        <end position="91"/>
    </location>
    <ligand>
        <name>substrate</name>
    </ligand>
</feature>
<feature type="binding site" evidence="3">
    <location>
        <position position="124"/>
    </location>
    <ligand>
        <name>Mg(2+)</name>
        <dbReference type="ChEBI" id="CHEBI:18420"/>
    </ligand>
</feature>
<dbReference type="PANTHER" id="PTHR21340:SF0">
    <property type="entry name" value="BIS(5'-NUCLEOSYL)-TETRAPHOSPHATASE [ASYMMETRICAL]"/>
    <property type="match status" value="1"/>
</dbReference>
<feature type="binding site" evidence="2">
    <location>
        <position position="38"/>
    </location>
    <ligand>
        <name>substrate</name>
    </ligand>
</feature>
<keyword evidence="1" id="KW-0378">Hydrolase</keyword>
<gene>
    <name evidence="5" type="primary">nudB</name>
    <name evidence="5" type="ordered locus">S70_20240</name>
</gene>
<dbReference type="NCBIfam" id="NF006961">
    <property type="entry name" value="PRK09438.1"/>
    <property type="match status" value="1"/>
</dbReference>
<keyword evidence="3" id="KW-0460">Magnesium</keyword>
<dbReference type="HOGENOM" id="CLU_128620_0_0_6"/>
<protein>
    <submittedName>
        <fullName evidence="5">Dihydroneopterin triphosphate pyrophosphatase</fullName>
    </submittedName>
</protein>
<dbReference type="PATRIC" id="fig|1157951.4.peg.4069"/>
<dbReference type="Gene3D" id="3.90.79.10">
    <property type="entry name" value="Nucleoside Triphosphate Pyrophosphohydrolase"/>
    <property type="match status" value="1"/>
</dbReference>
<keyword evidence="3" id="KW-0479">Metal-binding</keyword>
<evidence type="ECO:0000313" key="5">
    <source>
        <dbReference type="EMBL" id="AFH95833.1"/>
    </source>
</evidence>
<dbReference type="Pfam" id="PF00293">
    <property type="entry name" value="NUDIX"/>
    <property type="match status" value="1"/>
</dbReference>
<feature type="domain" description="Nudix hydrolase" evidence="4">
    <location>
        <begin position="16"/>
        <end position="153"/>
    </location>
</feature>
<dbReference type="InterPro" id="IPR015797">
    <property type="entry name" value="NUDIX_hydrolase-like_dom_sf"/>
</dbReference>
<dbReference type="GO" id="GO:0008828">
    <property type="term" value="F:dATP diphosphatase activity"/>
    <property type="evidence" value="ECO:0007669"/>
    <property type="project" value="InterPro"/>
</dbReference>
<feature type="binding site" evidence="2">
    <location>
        <position position="16"/>
    </location>
    <ligand>
        <name>substrate</name>
    </ligand>
</feature>
<dbReference type="GO" id="GO:0006167">
    <property type="term" value="P:AMP biosynthetic process"/>
    <property type="evidence" value="ECO:0007669"/>
    <property type="project" value="TreeGrafter"/>
</dbReference>
<dbReference type="PROSITE" id="PS51462">
    <property type="entry name" value="NUDIX"/>
    <property type="match status" value="1"/>
</dbReference>
<sequence>MQKTLKTNLFDMNSFKRPESVLVIITAESSGNVLMLRRKDDPDFWQSVTGSLEDHEGAFETAMREVREETGFLPQEGQLYDLAREVTFEIFAHFRHRYAPGVTHCKEHWFKMVLRVEQVPLLTEHTEFCWVPPQKAAELTKSWSNRQAILEFAI</sequence>
<dbReference type="InterPro" id="IPR020084">
    <property type="entry name" value="NUDIX_hydrolase_CS"/>
</dbReference>
<comment type="cofactor">
    <cofactor evidence="3">
        <name>Mg(2+)</name>
        <dbReference type="ChEBI" id="CHEBI:18420"/>
    </cofactor>
    <text evidence="3">Binds 1 Mg(2+) ion per subunit.</text>
</comment>
<dbReference type="KEGG" id="psi:S70_20240"/>
<reference evidence="6" key="2">
    <citation type="submission" date="2012-04" db="EMBL/GenBank/DDBJ databases">
        <title>Complete genome sequence of Providencia stuartii clinical isolate MRSN 2154.</title>
        <authorList>
            <person name="Clifford R.J."/>
            <person name="Hang J."/>
            <person name="Riley M.C."/>
            <person name="Onmus-Leone F."/>
            <person name="Kuschner R.A."/>
            <person name="Lesho E.P."/>
            <person name="Waterman P.E."/>
        </authorList>
    </citation>
    <scope>NUCLEOTIDE SEQUENCE [LARGE SCALE GENOMIC DNA]</scope>
    <source>
        <strain evidence="6">MRSN 2154</strain>
    </source>
</reference>
<dbReference type="InterPro" id="IPR051325">
    <property type="entry name" value="Nudix_hydrolase_domain"/>
</dbReference>
<dbReference type="Proteomes" id="UP000005012">
    <property type="component" value="Chromosome"/>
</dbReference>
<dbReference type="GO" id="GO:0004081">
    <property type="term" value="F:bis(5'-nucleosyl)-tetraphosphatase (asymmetrical) activity"/>
    <property type="evidence" value="ECO:0007669"/>
    <property type="project" value="TreeGrafter"/>
</dbReference>
<reference evidence="5 6" key="1">
    <citation type="journal article" date="2012" name="J. Bacteriol.">
        <title>Complete Genome Sequence of Providencia stuartii Clinical Isolate MRSN 2154.</title>
        <authorList>
            <person name="Clifford R.J."/>
            <person name="Hang J."/>
            <person name="Riley M.C."/>
            <person name="Onmus-Leone F."/>
            <person name="Kuschner R.A."/>
            <person name="Lesho E.P."/>
            <person name="Waterman P.E."/>
        </authorList>
    </citation>
    <scope>NUCLEOTIDE SEQUENCE [LARGE SCALE GENOMIC DNA]</scope>
    <source>
        <strain evidence="5 6">MRSN 2154</strain>
    </source>
</reference>
<dbReference type="OrthoDB" id="7066556at2"/>
<feature type="binding site" evidence="3">
    <location>
        <position position="65"/>
    </location>
    <ligand>
        <name>Mg(2+)</name>
        <dbReference type="ChEBI" id="CHEBI:18420"/>
    </ligand>
</feature>
<organism evidence="5 6">
    <name type="scientific">Providencia stuartii (strain MRSN 2154)</name>
    <dbReference type="NCBI Taxonomy" id="1157951"/>
    <lineage>
        <taxon>Bacteria</taxon>
        <taxon>Pseudomonadati</taxon>
        <taxon>Pseudomonadota</taxon>
        <taxon>Gammaproteobacteria</taxon>
        <taxon>Enterobacterales</taxon>
        <taxon>Morganellaceae</taxon>
        <taxon>Providencia</taxon>
    </lineage>
</organism>
<evidence type="ECO:0000256" key="3">
    <source>
        <dbReference type="PIRSR" id="PIRSR603564-2"/>
    </source>
</evidence>
<dbReference type="SUPFAM" id="SSF55811">
    <property type="entry name" value="Nudix"/>
    <property type="match status" value="1"/>
</dbReference>
<evidence type="ECO:0000256" key="2">
    <source>
        <dbReference type="PIRSR" id="PIRSR603564-1"/>
    </source>
</evidence>
<dbReference type="AlphaFoldDB" id="A0A140STA1"/>
<dbReference type="PROSITE" id="PS00893">
    <property type="entry name" value="NUDIX_BOX"/>
    <property type="match status" value="1"/>
</dbReference>
<dbReference type="InterPro" id="IPR000086">
    <property type="entry name" value="NUDIX_hydrolase_dom"/>
</dbReference>
<dbReference type="GO" id="GO:0046656">
    <property type="term" value="P:folic acid biosynthetic process"/>
    <property type="evidence" value="ECO:0007669"/>
    <property type="project" value="InterPro"/>
</dbReference>
<proteinExistence type="predicted"/>
<feature type="binding site" evidence="2">
    <location>
        <position position="49"/>
    </location>
    <ligand>
        <name>substrate</name>
    </ligand>
</feature>
<feature type="binding site" evidence="2">
    <location>
        <position position="142"/>
    </location>
    <ligand>
        <name>substrate</name>
    </ligand>
</feature>
<evidence type="ECO:0000313" key="6">
    <source>
        <dbReference type="Proteomes" id="UP000005012"/>
    </source>
</evidence>
<evidence type="ECO:0000256" key="1">
    <source>
        <dbReference type="ARBA" id="ARBA00022801"/>
    </source>
</evidence>